<organism evidence="2">
    <name type="scientific">marine sediment metagenome</name>
    <dbReference type="NCBI Taxonomy" id="412755"/>
    <lineage>
        <taxon>unclassified sequences</taxon>
        <taxon>metagenomes</taxon>
        <taxon>ecological metagenomes</taxon>
    </lineage>
</organism>
<reference evidence="2" key="1">
    <citation type="journal article" date="2014" name="Front. Microbiol.">
        <title>High frequency of phylogenetically diverse reductive dehalogenase-homologous genes in deep subseafloor sedimentary metagenomes.</title>
        <authorList>
            <person name="Kawai M."/>
            <person name="Futagami T."/>
            <person name="Toyoda A."/>
            <person name="Takaki Y."/>
            <person name="Nishi S."/>
            <person name="Hori S."/>
            <person name="Arai W."/>
            <person name="Tsubouchi T."/>
            <person name="Morono Y."/>
            <person name="Uchiyama I."/>
            <person name="Ito T."/>
            <person name="Fujiyama A."/>
            <person name="Inagaki F."/>
            <person name="Takami H."/>
        </authorList>
    </citation>
    <scope>NUCLEOTIDE SEQUENCE</scope>
    <source>
        <strain evidence="2">Expedition CK06-06</strain>
    </source>
</reference>
<gene>
    <name evidence="2" type="ORF">S01H4_26833</name>
</gene>
<evidence type="ECO:0000313" key="2">
    <source>
        <dbReference type="EMBL" id="GAG87903.1"/>
    </source>
</evidence>
<feature type="non-terminal residue" evidence="2">
    <location>
        <position position="1"/>
    </location>
</feature>
<dbReference type="SUPFAM" id="SSF143597">
    <property type="entry name" value="YojJ-like"/>
    <property type="match status" value="1"/>
</dbReference>
<feature type="domain" description="DAC" evidence="1">
    <location>
        <begin position="23"/>
        <end position="199"/>
    </location>
</feature>
<dbReference type="PROSITE" id="PS51794">
    <property type="entry name" value="DAC"/>
    <property type="match status" value="1"/>
</dbReference>
<dbReference type="AlphaFoldDB" id="X1BUP2"/>
<protein>
    <recommendedName>
        <fullName evidence="1">DAC domain-containing protein</fullName>
    </recommendedName>
</protein>
<dbReference type="InterPro" id="IPR036888">
    <property type="entry name" value="DNA_integrity_DisA_N_sf"/>
</dbReference>
<evidence type="ECO:0000259" key="1">
    <source>
        <dbReference type="PROSITE" id="PS51794"/>
    </source>
</evidence>
<accession>X1BUP2</accession>
<name>X1BUP2_9ZZZZ</name>
<dbReference type="Gene3D" id="3.40.1700.10">
    <property type="entry name" value="DNA integrity scanning protein, DisA, N-terminal domain"/>
    <property type="match status" value="1"/>
</dbReference>
<comment type="caution">
    <text evidence="2">The sequence shown here is derived from an EMBL/GenBank/DDBJ whole genome shotgun (WGS) entry which is preliminary data.</text>
</comment>
<dbReference type="EMBL" id="BART01012997">
    <property type="protein sequence ID" value="GAG87903.1"/>
    <property type="molecule type" value="Genomic_DNA"/>
</dbReference>
<sequence>KVAKEKRHGATFVVFPDKITHQDQRLRDRINLKYVVDEVCIWDELIEESIAYREYFRRLFPRKHVFLTELEDAKPQQLKELIQWEKRREWAGEEIREFELFVASLSGIDGCVVLTTKLRVLGFGGEILAQSPSLTRVKVAHDPYGHQTSDQNITFFGTRHRSAFRICSSFEDCVAFVVSQDGGVKAIKRVGPDVLFWPDVNMGRLDL</sequence>
<proteinExistence type="predicted"/>
<dbReference type="InterPro" id="IPR003390">
    <property type="entry name" value="DNA_integrity_scan_DisA_N"/>
</dbReference>